<sequence length="53" mass="6019">FTTVRCALDRSEQATWSCEKPRLVTRHKLGASWPQIEKDHTVSLVLSKKGLIP</sequence>
<proteinExistence type="predicted"/>
<reference evidence="1 2" key="1">
    <citation type="journal article" date="2014" name="Agronomy (Basel)">
        <title>A Draft Genome Sequence for Ensete ventricosum, the Drought-Tolerant Tree Against Hunger.</title>
        <authorList>
            <person name="Harrison J."/>
            <person name="Moore K.A."/>
            <person name="Paszkiewicz K."/>
            <person name="Jones T."/>
            <person name="Grant M."/>
            <person name="Ambacheew D."/>
            <person name="Muzemil S."/>
            <person name="Studholme D.J."/>
        </authorList>
    </citation>
    <scope>NUCLEOTIDE SEQUENCE [LARGE SCALE GENOMIC DNA]</scope>
</reference>
<dbReference type="EMBL" id="AMZH03018710">
    <property type="protein sequence ID" value="RRT41268.1"/>
    <property type="molecule type" value="Genomic_DNA"/>
</dbReference>
<accession>A0A426XP40</accession>
<organism evidence="1 2">
    <name type="scientific">Ensete ventricosum</name>
    <name type="common">Abyssinian banana</name>
    <name type="synonym">Musa ensete</name>
    <dbReference type="NCBI Taxonomy" id="4639"/>
    <lineage>
        <taxon>Eukaryota</taxon>
        <taxon>Viridiplantae</taxon>
        <taxon>Streptophyta</taxon>
        <taxon>Embryophyta</taxon>
        <taxon>Tracheophyta</taxon>
        <taxon>Spermatophyta</taxon>
        <taxon>Magnoliopsida</taxon>
        <taxon>Liliopsida</taxon>
        <taxon>Zingiberales</taxon>
        <taxon>Musaceae</taxon>
        <taxon>Ensete</taxon>
    </lineage>
</organism>
<protein>
    <submittedName>
        <fullName evidence="1">Uncharacterized protein</fullName>
    </submittedName>
</protein>
<dbReference type="Proteomes" id="UP000287651">
    <property type="component" value="Unassembled WGS sequence"/>
</dbReference>
<evidence type="ECO:0000313" key="1">
    <source>
        <dbReference type="EMBL" id="RRT41268.1"/>
    </source>
</evidence>
<dbReference type="AlphaFoldDB" id="A0A426XP40"/>
<name>A0A426XP40_ENSVE</name>
<comment type="caution">
    <text evidence="1">The sequence shown here is derived from an EMBL/GenBank/DDBJ whole genome shotgun (WGS) entry which is preliminary data.</text>
</comment>
<feature type="non-terminal residue" evidence="1">
    <location>
        <position position="1"/>
    </location>
</feature>
<gene>
    <name evidence="1" type="ORF">B296_00043301</name>
</gene>
<evidence type="ECO:0000313" key="2">
    <source>
        <dbReference type="Proteomes" id="UP000287651"/>
    </source>
</evidence>